<accession>X0IPV8</accession>
<dbReference type="SUPFAM" id="SSF69118">
    <property type="entry name" value="AhpD-like"/>
    <property type="match status" value="1"/>
</dbReference>
<evidence type="ECO:0008006" key="3">
    <source>
        <dbReference type="Google" id="ProtNLM"/>
    </source>
</evidence>
<dbReference type="VEuPathDB" id="FungiDB:FOIG_15853"/>
<dbReference type="HOGENOM" id="CLU_2015395_0_0_1"/>
<feature type="region of interest" description="Disordered" evidence="1">
    <location>
        <begin position="100"/>
        <end position="123"/>
    </location>
</feature>
<reference evidence="2" key="2">
    <citation type="submission" date="2012-05" db="EMBL/GenBank/DDBJ databases">
        <title>The Genome Annotation of Fusarium oxysporum II5.</title>
        <authorList>
            <consortium name="The Broad Institute Genomics Platform"/>
            <person name="Ma L.-J."/>
            <person name="Corby-Kistler H."/>
            <person name="Broz K."/>
            <person name="Gale L.R."/>
            <person name="Jonkers W."/>
            <person name="O'Donnell K."/>
            <person name="Ploetz R."/>
            <person name="Steinberg C."/>
            <person name="Schwartz D.C."/>
            <person name="VanEtten H."/>
            <person name="Zhou S."/>
            <person name="Young S.K."/>
            <person name="Zeng Q."/>
            <person name="Gargeya S."/>
            <person name="Fitzgerald M."/>
            <person name="Abouelleil A."/>
            <person name="Alvarado L."/>
            <person name="Chapman S.B."/>
            <person name="Gainer-Dewar J."/>
            <person name="Goldberg J."/>
            <person name="Griggs A."/>
            <person name="Gujja S."/>
            <person name="Hansen M."/>
            <person name="Howarth C."/>
            <person name="Imamovic A."/>
            <person name="Ireland A."/>
            <person name="Larimer J."/>
            <person name="McCowan C."/>
            <person name="Murphy C."/>
            <person name="Pearson M."/>
            <person name="Poon T.W."/>
            <person name="Priest M."/>
            <person name="Roberts A."/>
            <person name="Saif S."/>
            <person name="Shea T."/>
            <person name="Sykes S."/>
            <person name="Wortman J."/>
            <person name="Nusbaum C."/>
            <person name="Birren B."/>
        </authorList>
    </citation>
    <scope>NUCLEOTIDE SEQUENCE</scope>
    <source>
        <strain evidence="2">54006</strain>
    </source>
</reference>
<dbReference type="EMBL" id="JH658322">
    <property type="protein sequence ID" value="EXL90953.1"/>
    <property type="molecule type" value="Genomic_DNA"/>
</dbReference>
<dbReference type="RefSeq" id="XP_031053043.1">
    <property type="nucleotide sequence ID" value="XM_031217246.1"/>
</dbReference>
<protein>
    <recommendedName>
        <fullName evidence="3">Carboxymuconolactone decarboxylase-like domain-containing protein</fullName>
    </recommendedName>
</protein>
<reference evidence="2" key="1">
    <citation type="submission" date="2011-11" db="EMBL/GenBank/DDBJ databases">
        <title>The Genome Sequence of Fusarium oxysporum II5.</title>
        <authorList>
            <consortium name="The Broad Institute Genome Sequencing Platform"/>
            <person name="Ma L.-J."/>
            <person name="Gale L.R."/>
            <person name="Schwartz D.C."/>
            <person name="Zhou S."/>
            <person name="Corby-Kistler H."/>
            <person name="Young S.K."/>
            <person name="Zeng Q."/>
            <person name="Gargeya S."/>
            <person name="Fitzgerald M."/>
            <person name="Haas B."/>
            <person name="Abouelleil A."/>
            <person name="Alvarado L."/>
            <person name="Arachchi H.M."/>
            <person name="Berlin A."/>
            <person name="Brown A."/>
            <person name="Chapman S.B."/>
            <person name="Chen Z."/>
            <person name="Dunbar C."/>
            <person name="Freedman E."/>
            <person name="Gearin G."/>
            <person name="Goldberg J."/>
            <person name="Griggs A."/>
            <person name="Gujja S."/>
            <person name="Heiman D."/>
            <person name="Howarth C."/>
            <person name="Larson L."/>
            <person name="Lui A."/>
            <person name="MacDonald P.J.P."/>
            <person name="Montmayeur A."/>
            <person name="Murphy C."/>
            <person name="Neiman D."/>
            <person name="Pearson M."/>
            <person name="Priest M."/>
            <person name="Roberts A."/>
            <person name="Saif S."/>
            <person name="Shea T."/>
            <person name="Shenoy N."/>
            <person name="Sisk P."/>
            <person name="Stolte C."/>
            <person name="Sykes S."/>
            <person name="Wortman J."/>
            <person name="Nusbaum C."/>
            <person name="Birren B."/>
        </authorList>
    </citation>
    <scope>NUCLEOTIDE SEQUENCE [LARGE SCALE GENOMIC DNA]</scope>
    <source>
        <strain evidence="2">54006</strain>
    </source>
</reference>
<evidence type="ECO:0000256" key="1">
    <source>
        <dbReference type="SAM" id="MobiDB-lite"/>
    </source>
</evidence>
<name>X0IPV8_FUSO5</name>
<dbReference type="Proteomes" id="UP000030685">
    <property type="component" value="Unassembled WGS sequence"/>
</dbReference>
<dbReference type="PANTHER" id="PTHR34846:SF11">
    <property type="entry name" value="4-CARBOXYMUCONOLACTONE DECARBOXYLASE FAMILY PROTEIN (AFU_ORTHOLOGUE AFUA_6G11590)"/>
    <property type="match status" value="1"/>
</dbReference>
<dbReference type="Gene3D" id="1.20.1290.10">
    <property type="entry name" value="AhpD-like"/>
    <property type="match status" value="1"/>
</dbReference>
<dbReference type="AlphaFoldDB" id="X0IPV8"/>
<dbReference type="PANTHER" id="PTHR34846">
    <property type="entry name" value="4-CARBOXYMUCONOLACTONE DECARBOXYLASE FAMILY PROTEIN (AFU_ORTHOLOGUE AFUA_6G11590)"/>
    <property type="match status" value="1"/>
</dbReference>
<proteinExistence type="predicted"/>
<dbReference type="GeneID" id="42041028"/>
<dbReference type="InterPro" id="IPR029032">
    <property type="entry name" value="AhpD-like"/>
</dbReference>
<organism evidence="2">
    <name type="scientific">Fusarium odoratissimum (strain NRRL 54006)</name>
    <dbReference type="NCBI Taxonomy" id="1089451"/>
    <lineage>
        <taxon>Eukaryota</taxon>
        <taxon>Fungi</taxon>
        <taxon>Dikarya</taxon>
        <taxon>Ascomycota</taxon>
        <taxon>Pezizomycotina</taxon>
        <taxon>Sordariomycetes</taxon>
        <taxon>Hypocreomycetidae</taxon>
        <taxon>Hypocreales</taxon>
        <taxon>Nectriaceae</taxon>
        <taxon>Fusarium</taxon>
        <taxon>Fusarium oxysporum species complex</taxon>
        <taxon>Fusarium oxysporum f. sp. cubense (strain race 4)</taxon>
    </lineage>
</organism>
<gene>
    <name evidence="2" type="ORF">FOIG_15853</name>
</gene>
<evidence type="ECO:0000313" key="2">
    <source>
        <dbReference type="EMBL" id="EXL90953.1"/>
    </source>
</evidence>
<sequence>MRVPCIPYPTTDLTGIEEQIVQRIATRRAEHGLLPLDLVLLHAPEIANGWDVLFSAIRDRSSLPDCIREIAILRTAVLNKAWYEWSWHAPLLRDTESFRRSPNKMHTVADPSPTRPGELDQIE</sequence>